<keyword evidence="8" id="KW-0326">Glycosidase</keyword>
<dbReference type="Proteomes" id="UP001230188">
    <property type="component" value="Unassembled WGS sequence"/>
</dbReference>
<evidence type="ECO:0000256" key="3">
    <source>
        <dbReference type="ARBA" id="ARBA00012590"/>
    </source>
</evidence>
<dbReference type="SMART" id="SM00633">
    <property type="entry name" value="Glyco_10"/>
    <property type="match status" value="1"/>
</dbReference>
<reference evidence="11" key="1">
    <citation type="submission" date="2023-01" db="EMBL/GenBank/DDBJ databases">
        <title>Metagenome sequencing of chrysophaentin producing Chrysophaeum taylorii.</title>
        <authorList>
            <person name="Davison J."/>
            <person name="Bewley C."/>
        </authorList>
    </citation>
    <scope>NUCLEOTIDE SEQUENCE</scope>
    <source>
        <strain evidence="11">NIES-1699</strain>
    </source>
</reference>
<dbReference type="EC" id="3.2.1.8" evidence="3"/>
<dbReference type="PROSITE" id="PS51760">
    <property type="entry name" value="GH10_2"/>
    <property type="match status" value="1"/>
</dbReference>
<dbReference type="InterPro" id="IPR001000">
    <property type="entry name" value="GH10_dom"/>
</dbReference>
<evidence type="ECO:0000256" key="7">
    <source>
        <dbReference type="ARBA" id="ARBA00023277"/>
    </source>
</evidence>
<dbReference type="EMBL" id="JAQMWT010000055">
    <property type="protein sequence ID" value="KAJ8612239.1"/>
    <property type="molecule type" value="Genomic_DNA"/>
</dbReference>
<evidence type="ECO:0000256" key="5">
    <source>
        <dbReference type="ARBA" id="ARBA00022729"/>
    </source>
</evidence>
<evidence type="ECO:0000313" key="11">
    <source>
        <dbReference type="EMBL" id="KAJ8612239.1"/>
    </source>
</evidence>
<dbReference type="Gene3D" id="3.20.20.80">
    <property type="entry name" value="Glycosidases"/>
    <property type="match status" value="1"/>
</dbReference>
<protein>
    <recommendedName>
        <fullName evidence="3">endo-1,4-beta-xylanase</fullName>
        <ecNumber evidence="3">3.2.1.8</ecNumber>
    </recommendedName>
</protein>
<dbReference type="GO" id="GO:0031176">
    <property type="term" value="F:endo-1,4-beta-xylanase activity"/>
    <property type="evidence" value="ECO:0007669"/>
    <property type="project" value="UniProtKB-EC"/>
</dbReference>
<evidence type="ECO:0000256" key="9">
    <source>
        <dbReference type="ARBA" id="ARBA00023326"/>
    </source>
</evidence>
<organism evidence="11 12">
    <name type="scientific">Chrysophaeum taylorii</name>
    <dbReference type="NCBI Taxonomy" id="2483200"/>
    <lineage>
        <taxon>Eukaryota</taxon>
        <taxon>Sar</taxon>
        <taxon>Stramenopiles</taxon>
        <taxon>Ochrophyta</taxon>
        <taxon>Pelagophyceae</taxon>
        <taxon>Pelagomonadales</taxon>
        <taxon>Pelagomonadaceae</taxon>
        <taxon>Chrysophaeum</taxon>
    </lineage>
</organism>
<dbReference type="GO" id="GO:0045493">
    <property type="term" value="P:xylan catabolic process"/>
    <property type="evidence" value="ECO:0007669"/>
    <property type="project" value="UniProtKB-KW"/>
</dbReference>
<keyword evidence="12" id="KW-1185">Reference proteome</keyword>
<keyword evidence="7" id="KW-0119">Carbohydrate metabolism</keyword>
<feature type="domain" description="GH10" evidence="10">
    <location>
        <begin position="58"/>
        <end position="414"/>
    </location>
</feature>
<evidence type="ECO:0000313" key="12">
    <source>
        <dbReference type="Proteomes" id="UP001230188"/>
    </source>
</evidence>
<evidence type="ECO:0000256" key="1">
    <source>
        <dbReference type="ARBA" id="ARBA00000681"/>
    </source>
</evidence>
<evidence type="ECO:0000259" key="10">
    <source>
        <dbReference type="PROSITE" id="PS51760"/>
    </source>
</evidence>
<keyword evidence="5" id="KW-0732">Signal</keyword>
<name>A0AAD7UMR3_9STRA</name>
<dbReference type="InterPro" id="IPR017853">
    <property type="entry name" value="GH"/>
</dbReference>
<keyword evidence="4" id="KW-0858">Xylan degradation</keyword>
<dbReference type="PANTHER" id="PTHR31490:SF88">
    <property type="entry name" value="BETA-XYLANASE"/>
    <property type="match status" value="1"/>
</dbReference>
<evidence type="ECO:0000256" key="4">
    <source>
        <dbReference type="ARBA" id="ARBA00022651"/>
    </source>
</evidence>
<keyword evidence="9" id="KW-0624">Polysaccharide degradation</keyword>
<dbReference type="PANTHER" id="PTHR31490">
    <property type="entry name" value="GLYCOSYL HYDROLASE"/>
    <property type="match status" value="1"/>
</dbReference>
<dbReference type="InterPro" id="IPR044846">
    <property type="entry name" value="GH10"/>
</dbReference>
<sequence length="445" mass="50342">MISTALVTRNRVAGVVGLTVLVATVLSWRAKEFSSPTQQLSTQQLSIFDVPALRGVVEAGKSNLSFVGTAVEWWRLEYEDGYAQAAARHYNLITMTNDCKWSYLDEYNFSRCDAGLEFASAQQMGFRFHTLLWMRGGNPAWLDESLASADADKKQQYLHDHVANTVSRYSRAGVVAYDVINEAVCDFGYMEYTRRDVDGRWVASQEDCFFSKYYNATLKISDWYSGNDPVDDYETVIDDAFRQARLFDPDALLCLNDYQDESASGFEHRKSDNIYALVRGMLERGVPIDCVGIQTHVDLGYNDRRNWYPGEYANYQRLQDLGLRIMVTEFEARCTNMGVPCKEWDLDAETTQAELYAKGTRLCQQFPACMSFTTWGFTDAASHSNTDGRYGNRHPLPFDENFDAKPAYFALFETLSSPKTPLIIDDDAAPAVPINDNNDINPTTA</sequence>
<comment type="similarity">
    <text evidence="2">Belongs to the glycosyl hydrolase 10 (cellulase F) family.</text>
</comment>
<evidence type="ECO:0000256" key="2">
    <source>
        <dbReference type="ARBA" id="ARBA00007495"/>
    </source>
</evidence>
<proteinExistence type="inferred from homology"/>
<dbReference type="AlphaFoldDB" id="A0AAD7UMR3"/>
<keyword evidence="6" id="KW-0378">Hydrolase</keyword>
<evidence type="ECO:0000256" key="6">
    <source>
        <dbReference type="ARBA" id="ARBA00022801"/>
    </source>
</evidence>
<dbReference type="Pfam" id="PF00331">
    <property type="entry name" value="Glyco_hydro_10"/>
    <property type="match status" value="1"/>
</dbReference>
<accession>A0AAD7UMR3</accession>
<evidence type="ECO:0000256" key="8">
    <source>
        <dbReference type="ARBA" id="ARBA00023295"/>
    </source>
</evidence>
<dbReference type="SUPFAM" id="SSF51445">
    <property type="entry name" value="(Trans)glycosidases"/>
    <property type="match status" value="1"/>
</dbReference>
<comment type="catalytic activity">
    <reaction evidence="1">
        <text>Endohydrolysis of (1-&gt;4)-beta-D-xylosidic linkages in xylans.</text>
        <dbReference type="EC" id="3.2.1.8"/>
    </reaction>
</comment>
<comment type="caution">
    <text evidence="11">The sequence shown here is derived from an EMBL/GenBank/DDBJ whole genome shotgun (WGS) entry which is preliminary data.</text>
</comment>
<gene>
    <name evidence="11" type="ORF">CTAYLR_002950</name>
</gene>